<keyword evidence="2" id="KW-0472">Membrane</keyword>
<comment type="caution">
    <text evidence="3">The sequence shown here is derived from an EMBL/GenBank/DDBJ whole genome shotgun (WGS) entry which is preliminary data.</text>
</comment>
<evidence type="ECO:0000313" key="4">
    <source>
        <dbReference type="Proteomes" id="UP001150217"/>
    </source>
</evidence>
<dbReference type="Proteomes" id="UP001150217">
    <property type="component" value="Unassembled WGS sequence"/>
</dbReference>
<reference evidence="3" key="1">
    <citation type="submission" date="2022-08" db="EMBL/GenBank/DDBJ databases">
        <title>A Global Phylogenomic Analysis of the Shiitake Genus Lentinula.</title>
        <authorList>
            <consortium name="DOE Joint Genome Institute"/>
            <person name="Sierra-Patev S."/>
            <person name="Min B."/>
            <person name="Naranjo-Ortiz M."/>
            <person name="Looney B."/>
            <person name="Konkel Z."/>
            <person name="Slot J.C."/>
            <person name="Sakamoto Y."/>
            <person name="Steenwyk J.L."/>
            <person name="Rokas A."/>
            <person name="Carro J."/>
            <person name="Camarero S."/>
            <person name="Ferreira P."/>
            <person name="Molpeceres G."/>
            <person name="Ruiz-Duenas F.J."/>
            <person name="Serrano A."/>
            <person name="Henrissat B."/>
            <person name="Drula E."/>
            <person name="Hughes K.W."/>
            <person name="Mata J.L."/>
            <person name="Ishikawa N.K."/>
            <person name="Vargas-Isla R."/>
            <person name="Ushijima S."/>
            <person name="Smith C.A."/>
            <person name="Ahrendt S."/>
            <person name="Andreopoulos W."/>
            <person name="He G."/>
            <person name="Labutti K."/>
            <person name="Lipzen A."/>
            <person name="Ng V."/>
            <person name="Riley R."/>
            <person name="Sandor L."/>
            <person name="Barry K."/>
            <person name="Martinez A.T."/>
            <person name="Xiao Y."/>
            <person name="Gibbons J.G."/>
            <person name="Terashima K."/>
            <person name="Grigoriev I.V."/>
            <person name="Hibbett D.S."/>
        </authorList>
    </citation>
    <scope>NUCLEOTIDE SEQUENCE</scope>
    <source>
        <strain evidence="3">RHP3577 ss4</strain>
    </source>
</reference>
<evidence type="ECO:0000256" key="2">
    <source>
        <dbReference type="SAM" id="Phobius"/>
    </source>
</evidence>
<feature type="compositionally biased region" description="Low complexity" evidence="1">
    <location>
        <begin position="1"/>
        <end position="15"/>
    </location>
</feature>
<accession>A0ABQ8VJI7</accession>
<proteinExistence type="predicted"/>
<feature type="transmembrane region" description="Helical" evidence="2">
    <location>
        <begin position="32"/>
        <end position="52"/>
    </location>
</feature>
<gene>
    <name evidence="3" type="ORF">C8R41DRAFT_918374</name>
</gene>
<evidence type="ECO:0000256" key="1">
    <source>
        <dbReference type="SAM" id="MobiDB-lite"/>
    </source>
</evidence>
<protein>
    <submittedName>
        <fullName evidence="3">Uncharacterized protein</fullName>
    </submittedName>
</protein>
<dbReference type="EMBL" id="JANVFT010000027">
    <property type="protein sequence ID" value="KAJ4496550.1"/>
    <property type="molecule type" value="Genomic_DNA"/>
</dbReference>
<keyword evidence="2" id="KW-1133">Transmembrane helix</keyword>
<keyword evidence="2" id="KW-0812">Transmembrane</keyword>
<name>A0ABQ8VJI7_9AGAR</name>
<organism evidence="3 4">
    <name type="scientific">Lentinula lateritia</name>
    <dbReference type="NCBI Taxonomy" id="40482"/>
    <lineage>
        <taxon>Eukaryota</taxon>
        <taxon>Fungi</taxon>
        <taxon>Dikarya</taxon>
        <taxon>Basidiomycota</taxon>
        <taxon>Agaricomycotina</taxon>
        <taxon>Agaricomycetes</taxon>
        <taxon>Agaricomycetidae</taxon>
        <taxon>Agaricales</taxon>
        <taxon>Marasmiineae</taxon>
        <taxon>Omphalotaceae</taxon>
        <taxon>Lentinula</taxon>
    </lineage>
</organism>
<keyword evidence="4" id="KW-1185">Reference proteome</keyword>
<evidence type="ECO:0000313" key="3">
    <source>
        <dbReference type="EMBL" id="KAJ4496550.1"/>
    </source>
</evidence>
<feature type="region of interest" description="Disordered" evidence="1">
    <location>
        <begin position="1"/>
        <end position="23"/>
    </location>
</feature>
<sequence length="354" mass="40214">MSTTTTASGFGSTATDKNTPQSFVSSTTTQPLILVFLAIGLFSAVSIAFLGWRRANNLRVERVREEESRRRRRYTGVDGGQFGIDGITTEEATSMGLFNGETPPRLWDLRTSVDVDLNGVIHDEDWAGRKRERAEAVKGVSEVLRFTWEGIMVSARWYVCKLRGLNVSFNQRQRNFPVGYIISSFIYGKKPITMFSIAQDSNDEDKTVEIQQESTLAIVSPALFRSQSLSILDRITVLLPHFEQYCHFRRHVQQQISGGLSPPQEHEESTMLMMTLARDYTDGIEEIRTFQKKNHLEDHVKHGRKTHAFQIAVAVALPRRHVANGGPRRYGYELGICRVEVPAGIERKFEEFRL</sequence>